<dbReference type="Gene3D" id="1.10.1380.10">
    <property type="entry name" value="Neutral endopeptidase , domain2"/>
    <property type="match status" value="1"/>
</dbReference>
<name>A0AAV4AJR8_9GAST</name>
<dbReference type="InterPro" id="IPR042089">
    <property type="entry name" value="Peptidase_M13_dom_2"/>
</dbReference>
<dbReference type="EMBL" id="BLXT01003832">
    <property type="protein sequence ID" value="GFO07065.1"/>
    <property type="molecule type" value="Genomic_DNA"/>
</dbReference>
<sequence length="128" mass="14828">MNQRYSMSLLTSLPLLSISTEKIEEIGVEPYLEITYAKEWPTLIGQNWTGESQFDRNDVITRYFEVSVEPLDSHDLYFSRVYFMRNDSVLMAYKSYLRDTAIYLKAKPDVAAKDAADVLDLEIKLSKV</sequence>
<accession>A0AAV4AJR8</accession>
<dbReference type="Proteomes" id="UP000735302">
    <property type="component" value="Unassembled WGS sequence"/>
</dbReference>
<comment type="caution">
    <text evidence="1">The sequence shown here is derived from an EMBL/GenBank/DDBJ whole genome shotgun (WGS) entry which is preliminary data.</text>
</comment>
<evidence type="ECO:0000313" key="2">
    <source>
        <dbReference type="Proteomes" id="UP000735302"/>
    </source>
</evidence>
<reference evidence="1 2" key="1">
    <citation type="journal article" date="2021" name="Elife">
        <title>Chloroplast acquisition without the gene transfer in kleptoplastic sea slugs, Plakobranchus ocellatus.</title>
        <authorList>
            <person name="Maeda T."/>
            <person name="Takahashi S."/>
            <person name="Yoshida T."/>
            <person name="Shimamura S."/>
            <person name="Takaki Y."/>
            <person name="Nagai Y."/>
            <person name="Toyoda A."/>
            <person name="Suzuki Y."/>
            <person name="Arimoto A."/>
            <person name="Ishii H."/>
            <person name="Satoh N."/>
            <person name="Nishiyama T."/>
            <person name="Hasebe M."/>
            <person name="Maruyama T."/>
            <person name="Minagawa J."/>
            <person name="Obokata J."/>
            <person name="Shigenobu S."/>
        </authorList>
    </citation>
    <scope>NUCLEOTIDE SEQUENCE [LARGE SCALE GENOMIC DNA]</scope>
</reference>
<protein>
    <submittedName>
        <fullName evidence="1">Membrane metallo-endopeptidase-like 1</fullName>
    </submittedName>
</protein>
<proteinExistence type="predicted"/>
<gene>
    <name evidence="1" type="ORF">PoB_003357000</name>
</gene>
<keyword evidence="2" id="KW-1185">Reference proteome</keyword>
<evidence type="ECO:0000313" key="1">
    <source>
        <dbReference type="EMBL" id="GFO07065.1"/>
    </source>
</evidence>
<dbReference type="AlphaFoldDB" id="A0AAV4AJR8"/>
<organism evidence="1 2">
    <name type="scientific">Plakobranchus ocellatus</name>
    <dbReference type="NCBI Taxonomy" id="259542"/>
    <lineage>
        <taxon>Eukaryota</taxon>
        <taxon>Metazoa</taxon>
        <taxon>Spiralia</taxon>
        <taxon>Lophotrochozoa</taxon>
        <taxon>Mollusca</taxon>
        <taxon>Gastropoda</taxon>
        <taxon>Heterobranchia</taxon>
        <taxon>Euthyneura</taxon>
        <taxon>Panpulmonata</taxon>
        <taxon>Sacoglossa</taxon>
        <taxon>Placobranchoidea</taxon>
        <taxon>Plakobranchidae</taxon>
        <taxon>Plakobranchus</taxon>
    </lineage>
</organism>